<gene>
    <name evidence="1" type="ORF">CLV99_0977</name>
</gene>
<evidence type="ECO:0000313" key="1">
    <source>
        <dbReference type="EMBL" id="TDQ79535.1"/>
    </source>
</evidence>
<sequence>MDPYYSRREVSHSTLSEFEQLLYPRPQFGDKERAFAFGTLLDFMITEIHKVDFYNLTVEGQYAHFPFTQADFDLAKEMKKAYMKDPFCKMISDAADFQSISISHDFPIVHNEFEFQLSTGVRCKWDLLVRSWNMGGDIKSTMAKTQKEFEQACDHFNYFRSRAWYMDIEGTSKDMLIGISKVNQKVFKIPINRGDKLYNYGKSQYQDIAFKYWLYVDGFSA</sequence>
<keyword evidence="2" id="KW-1185">Reference proteome</keyword>
<protein>
    <submittedName>
        <fullName evidence="1">Uncharacterized protein</fullName>
    </submittedName>
</protein>
<dbReference type="OrthoDB" id="792901at2"/>
<comment type="caution">
    <text evidence="1">The sequence shown here is derived from an EMBL/GenBank/DDBJ whole genome shotgun (WGS) entry which is preliminary data.</text>
</comment>
<dbReference type="InterPro" id="IPR011604">
    <property type="entry name" value="PDDEXK-like_dom_sf"/>
</dbReference>
<name>A0A4R6WMG4_9SPHI</name>
<reference evidence="1 2" key="1">
    <citation type="submission" date="2019-03" db="EMBL/GenBank/DDBJ databases">
        <title>Genomic Encyclopedia of Archaeal and Bacterial Type Strains, Phase II (KMG-II): from individual species to whole genera.</title>
        <authorList>
            <person name="Goeker M."/>
        </authorList>
    </citation>
    <scope>NUCLEOTIDE SEQUENCE [LARGE SCALE GENOMIC DNA]</scope>
    <source>
        <strain evidence="1 2">DSM 28353</strain>
    </source>
</reference>
<dbReference type="Proteomes" id="UP000295292">
    <property type="component" value="Unassembled WGS sequence"/>
</dbReference>
<evidence type="ECO:0000313" key="2">
    <source>
        <dbReference type="Proteomes" id="UP000295292"/>
    </source>
</evidence>
<dbReference type="RefSeq" id="WP_133583319.1">
    <property type="nucleotide sequence ID" value="NZ_SNYV01000011.1"/>
</dbReference>
<dbReference type="AlphaFoldDB" id="A0A4R6WMG4"/>
<dbReference type="EMBL" id="SNYV01000011">
    <property type="protein sequence ID" value="TDQ79535.1"/>
    <property type="molecule type" value="Genomic_DNA"/>
</dbReference>
<dbReference type="Gene3D" id="3.90.320.10">
    <property type="match status" value="1"/>
</dbReference>
<proteinExistence type="predicted"/>
<accession>A0A4R6WMG4</accession>
<organism evidence="1 2">
    <name type="scientific">Sphingobacterium yanglingense</name>
    <dbReference type="NCBI Taxonomy" id="1437280"/>
    <lineage>
        <taxon>Bacteria</taxon>
        <taxon>Pseudomonadati</taxon>
        <taxon>Bacteroidota</taxon>
        <taxon>Sphingobacteriia</taxon>
        <taxon>Sphingobacteriales</taxon>
        <taxon>Sphingobacteriaceae</taxon>
        <taxon>Sphingobacterium</taxon>
    </lineage>
</organism>